<dbReference type="Proteomes" id="UP001153076">
    <property type="component" value="Unassembled WGS sequence"/>
</dbReference>
<dbReference type="AlphaFoldDB" id="A0A9Q1JQB5"/>
<evidence type="ECO:0000313" key="3">
    <source>
        <dbReference type="Proteomes" id="UP001153076"/>
    </source>
</evidence>
<evidence type="ECO:0000313" key="2">
    <source>
        <dbReference type="EMBL" id="KAJ8428980.1"/>
    </source>
</evidence>
<sequence length="185" mass="20771">MEAANSARPRPHFDYIPTHRGEPSHRQERIPSPRYTKRGREIASATVVRILIDMGSSVDIITWDCLKTLAHPVLDIIPLVHPILGFDGQEVNPMRMNLLPVRFANKLKSKNPEVVLNILRRLYGEAQFGGIIYNHGVNDCRHHLREVGIVGISPHHLKVKTGAKAMVVRGKRPGARARGILQRPS</sequence>
<feature type="region of interest" description="Disordered" evidence="1">
    <location>
        <begin position="1"/>
        <end position="35"/>
    </location>
</feature>
<organism evidence="2 3">
    <name type="scientific">Carnegiea gigantea</name>
    <dbReference type="NCBI Taxonomy" id="171969"/>
    <lineage>
        <taxon>Eukaryota</taxon>
        <taxon>Viridiplantae</taxon>
        <taxon>Streptophyta</taxon>
        <taxon>Embryophyta</taxon>
        <taxon>Tracheophyta</taxon>
        <taxon>Spermatophyta</taxon>
        <taxon>Magnoliopsida</taxon>
        <taxon>eudicotyledons</taxon>
        <taxon>Gunneridae</taxon>
        <taxon>Pentapetalae</taxon>
        <taxon>Caryophyllales</taxon>
        <taxon>Cactineae</taxon>
        <taxon>Cactaceae</taxon>
        <taxon>Cactoideae</taxon>
        <taxon>Echinocereeae</taxon>
        <taxon>Carnegiea</taxon>
    </lineage>
</organism>
<name>A0A9Q1JQB5_9CARY</name>
<gene>
    <name evidence="2" type="ORF">Cgig2_009788</name>
</gene>
<reference evidence="2" key="1">
    <citation type="submission" date="2022-04" db="EMBL/GenBank/DDBJ databases">
        <title>Carnegiea gigantea Genome sequencing and assembly v2.</title>
        <authorList>
            <person name="Copetti D."/>
            <person name="Sanderson M.J."/>
            <person name="Burquez A."/>
            <person name="Wojciechowski M.F."/>
        </authorList>
    </citation>
    <scope>NUCLEOTIDE SEQUENCE</scope>
    <source>
        <strain evidence="2">SGP5-SGP5p</strain>
        <tissue evidence="2">Aerial part</tissue>
    </source>
</reference>
<feature type="compositionally biased region" description="Basic and acidic residues" evidence="1">
    <location>
        <begin position="11"/>
        <end position="31"/>
    </location>
</feature>
<accession>A0A9Q1JQB5</accession>
<proteinExistence type="predicted"/>
<dbReference type="EMBL" id="JAKOGI010000952">
    <property type="protein sequence ID" value="KAJ8428980.1"/>
    <property type="molecule type" value="Genomic_DNA"/>
</dbReference>
<keyword evidence="3" id="KW-1185">Reference proteome</keyword>
<protein>
    <submittedName>
        <fullName evidence="2">Uncharacterized protein</fullName>
    </submittedName>
</protein>
<evidence type="ECO:0000256" key="1">
    <source>
        <dbReference type="SAM" id="MobiDB-lite"/>
    </source>
</evidence>
<comment type="caution">
    <text evidence="2">The sequence shown here is derived from an EMBL/GenBank/DDBJ whole genome shotgun (WGS) entry which is preliminary data.</text>
</comment>